<dbReference type="InterPro" id="IPR032675">
    <property type="entry name" value="LRR_dom_sf"/>
</dbReference>
<evidence type="ECO:0000256" key="3">
    <source>
        <dbReference type="SAM" id="Phobius"/>
    </source>
</evidence>
<evidence type="ECO:0000313" key="5">
    <source>
        <dbReference type="EMBL" id="KAH0899522.1"/>
    </source>
</evidence>
<dbReference type="InterPro" id="IPR001611">
    <property type="entry name" value="Leu-rich_rpt"/>
</dbReference>
<evidence type="ECO:0000256" key="2">
    <source>
        <dbReference type="ARBA" id="ARBA00022737"/>
    </source>
</evidence>
<dbReference type="InterPro" id="IPR013210">
    <property type="entry name" value="LRR_N_plant-typ"/>
</dbReference>
<dbReference type="PANTHER" id="PTHR48007">
    <property type="entry name" value="LEUCINE-RICH REPEAT RECEPTOR-LIKE PROTEIN KINASE PXC1"/>
    <property type="match status" value="1"/>
</dbReference>
<proteinExistence type="predicted"/>
<dbReference type="InterPro" id="IPR046959">
    <property type="entry name" value="PRK1-6/SRF4-like"/>
</dbReference>
<dbReference type="SUPFAM" id="SSF52058">
    <property type="entry name" value="L domain-like"/>
    <property type="match status" value="2"/>
</dbReference>
<dbReference type="Gene3D" id="3.80.10.10">
    <property type="entry name" value="Ribonuclease Inhibitor"/>
    <property type="match status" value="2"/>
</dbReference>
<dbReference type="EMBL" id="JAGKQM010000012">
    <property type="protein sequence ID" value="KAH0899522.1"/>
    <property type="molecule type" value="Genomic_DNA"/>
</dbReference>
<feature type="domain" description="Leucine-rich repeat-containing N-terminal plant-type" evidence="4">
    <location>
        <begin position="241"/>
        <end position="276"/>
    </location>
</feature>
<organism evidence="5 6">
    <name type="scientific">Brassica napus</name>
    <name type="common">Rape</name>
    <dbReference type="NCBI Taxonomy" id="3708"/>
    <lineage>
        <taxon>Eukaryota</taxon>
        <taxon>Viridiplantae</taxon>
        <taxon>Streptophyta</taxon>
        <taxon>Embryophyta</taxon>
        <taxon>Tracheophyta</taxon>
        <taxon>Spermatophyta</taxon>
        <taxon>Magnoliopsida</taxon>
        <taxon>eudicotyledons</taxon>
        <taxon>Gunneridae</taxon>
        <taxon>Pentapetalae</taxon>
        <taxon>rosids</taxon>
        <taxon>malvids</taxon>
        <taxon>Brassicales</taxon>
        <taxon>Brassicaceae</taxon>
        <taxon>Brassiceae</taxon>
        <taxon>Brassica</taxon>
    </lineage>
</organism>
<keyword evidence="2" id="KW-0677">Repeat</keyword>
<evidence type="ECO:0000256" key="1">
    <source>
        <dbReference type="ARBA" id="ARBA00022614"/>
    </source>
</evidence>
<keyword evidence="3" id="KW-0812">Transmembrane</keyword>
<evidence type="ECO:0000259" key="4">
    <source>
        <dbReference type="Pfam" id="PF08263"/>
    </source>
</evidence>
<comment type="caution">
    <text evidence="5">The sequence shown here is derived from an EMBL/GenBank/DDBJ whole genome shotgun (WGS) entry which is preliminary data.</text>
</comment>
<dbReference type="Proteomes" id="UP000824890">
    <property type="component" value="Unassembled WGS sequence"/>
</dbReference>
<dbReference type="PRINTS" id="PR00019">
    <property type="entry name" value="LEURICHRPT"/>
</dbReference>
<protein>
    <recommendedName>
        <fullName evidence="4">Leucine-rich repeat-containing N-terminal plant-type domain-containing protein</fullName>
    </recommendedName>
</protein>
<evidence type="ECO:0000313" key="6">
    <source>
        <dbReference type="Proteomes" id="UP000824890"/>
    </source>
</evidence>
<gene>
    <name evidence="5" type="ORF">HID58_049090</name>
</gene>
<keyword evidence="1" id="KW-0433">Leucine-rich repeat</keyword>
<feature type="domain" description="Leucine-rich repeat-containing N-terminal plant-type" evidence="4">
    <location>
        <begin position="49"/>
        <end position="88"/>
    </location>
</feature>
<keyword evidence="3" id="KW-0472">Membrane</keyword>
<name>A0ABQ8B3Z9_BRANA</name>
<dbReference type="PANTHER" id="PTHR48007:SF4">
    <property type="entry name" value="LEUCINE-RICH REPEAT RECEPTOR-LIKE PROTEIN KINASE PXC1"/>
    <property type="match status" value="1"/>
</dbReference>
<keyword evidence="3" id="KW-1133">Transmembrane helix</keyword>
<sequence length="314" mass="34515">TKMVNRRREVKKSYALFSSTFFCIFFLFFPPAVLSDGVKYEGNIPWQKNFEVLALIEIKSSLIDPHGVLVNWDNAAVNPCSWDLITCSPDGFVVSIGNIPPEIGRLMKLKTLDLSNNNFTGQIPPTLSHSTSFQYLRLNNNSLTGTIPTSVANMTQLVLLDLSYNNLSGPVPRLHANAYNVIGNPQICSTGTEEDCNRNHPKPTSLTFTESSDGGTKNQKFAVQFGLSLACICLLIIALVLALVEIKSSLADPHGVLMSWNMASADPCSWNLITCSPDNFVISMLLQNNYITGNIPPEIGKLMKLKTLDLSLTI</sequence>
<reference evidence="5 6" key="1">
    <citation type="submission" date="2021-05" db="EMBL/GenBank/DDBJ databases">
        <title>Genome Assembly of Synthetic Allotetraploid Brassica napus Reveals Homoeologous Exchanges between Subgenomes.</title>
        <authorList>
            <person name="Davis J.T."/>
        </authorList>
    </citation>
    <scope>NUCLEOTIDE SEQUENCE [LARGE SCALE GENOMIC DNA]</scope>
    <source>
        <strain evidence="6">cv. Da-Ae</strain>
        <tissue evidence="5">Seedling</tissue>
    </source>
</reference>
<keyword evidence="6" id="KW-1185">Reference proteome</keyword>
<dbReference type="Pfam" id="PF08263">
    <property type="entry name" value="LRRNT_2"/>
    <property type="match status" value="2"/>
</dbReference>
<feature type="transmembrane region" description="Helical" evidence="3">
    <location>
        <begin position="221"/>
        <end position="244"/>
    </location>
</feature>
<dbReference type="Pfam" id="PF13855">
    <property type="entry name" value="LRR_8"/>
    <property type="match status" value="1"/>
</dbReference>
<accession>A0ABQ8B3Z9</accession>
<feature type="non-terminal residue" evidence="5">
    <location>
        <position position="1"/>
    </location>
</feature>
<dbReference type="Pfam" id="PF00560">
    <property type="entry name" value="LRR_1"/>
    <property type="match status" value="1"/>
</dbReference>